<dbReference type="EMBL" id="JAUQTB010000009">
    <property type="protein sequence ID" value="MDO7907663.1"/>
    <property type="molecule type" value="Genomic_DNA"/>
</dbReference>
<dbReference type="SUPFAM" id="SSF55811">
    <property type="entry name" value="Nudix"/>
    <property type="match status" value="1"/>
</dbReference>
<reference evidence="3 4" key="1">
    <citation type="submission" date="2023-07" db="EMBL/GenBank/DDBJ databases">
        <title>Paenibacillus sp. JX-17 nov. isolated from soil.</title>
        <authorList>
            <person name="Wan Y."/>
            <person name="Liu B."/>
        </authorList>
    </citation>
    <scope>NUCLEOTIDE SEQUENCE [LARGE SCALE GENOMIC DNA]</scope>
    <source>
        <strain evidence="3 4">JX-17</strain>
    </source>
</reference>
<evidence type="ECO:0000313" key="4">
    <source>
        <dbReference type="Proteomes" id="UP001240171"/>
    </source>
</evidence>
<dbReference type="CDD" id="cd02883">
    <property type="entry name" value="NUDIX_Hydrolase"/>
    <property type="match status" value="1"/>
</dbReference>
<dbReference type="InterPro" id="IPR015797">
    <property type="entry name" value="NUDIX_hydrolase-like_dom_sf"/>
</dbReference>
<organism evidence="3 4">
    <name type="scientific">Paenibacillus lacisoli</name>
    <dbReference type="NCBI Taxonomy" id="3064525"/>
    <lineage>
        <taxon>Bacteria</taxon>
        <taxon>Bacillati</taxon>
        <taxon>Bacillota</taxon>
        <taxon>Bacilli</taxon>
        <taxon>Bacillales</taxon>
        <taxon>Paenibacillaceae</taxon>
        <taxon>Paenibacillus</taxon>
    </lineage>
</organism>
<name>A0ABT9CJ75_9BACL</name>
<evidence type="ECO:0000256" key="1">
    <source>
        <dbReference type="ARBA" id="ARBA00022801"/>
    </source>
</evidence>
<sequence>MKLLKEIHDYDAEAGLKTKDKGTEERLYTLRKASRAVLLNDRNEIALLYVSAKGYHKLPGGGLEGEEDARDALTRELLEEAGVKAVIEHELGFIIEVRECHELIQFSYGYIARVDGDSVGPSFTEQEQSHGFVLKWVPIHEIAALLEKDNPEDEVGRFIRVRDMTFVKEFLNGYRVKG</sequence>
<keyword evidence="1" id="KW-0378">Hydrolase</keyword>
<proteinExistence type="predicted"/>
<dbReference type="PROSITE" id="PS51462">
    <property type="entry name" value="NUDIX"/>
    <property type="match status" value="1"/>
</dbReference>
<accession>A0ABT9CJ75</accession>
<comment type="caution">
    <text evidence="3">The sequence shown here is derived from an EMBL/GenBank/DDBJ whole genome shotgun (WGS) entry which is preliminary data.</text>
</comment>
<dbReference type="InterPro" id="IPR000086">
    <property type="entry name" value="NUDIX_hydrolase_dom"/>
</dbReference>
<keyword evidence="4" id="KW-1185">Reference proteome</keyword>
<dbReference type="Proteomes" id="UP001240171">
    <property type="component" value="Unassembled WGS sequence"/>
</dbReference>
<evidence type="ECO:0000313" key="3">
    <source>
        <dbReference type="EMBL" id="MDO7907663.1"/>
    </source>
</evidence>
<gene>
    <name evidence="3" type="ORF">Q5741_14730</name>
</gene>
<evidence type="ECO:0000259" key="2">
    <source>
        <dbReference type="PROSITE" id="PS51462"/>
    </source>
</evidence>
<dbReference type="Pfam" id="PF00293">
    <property type="entry name" value="NUDIX"/>
    <property type="match status" value="1"/>
</dbReference>
<dbReference type="PROSITE" id="PS00893">
    <property type="entry name" value="NUDIX_BOX"/>
    <property type="match status" value="1"/>
</dbReference>
<protein>
    <submittedName>
        <fullName evidence="3">NUDIX domain-containing protein</fullName>
    </submittedName>
</protein>
<dbReference type="RefSeq" id="WP_305024879.1">
    <property type="nucleotide sequence ID" value="NZ_JAUQTB010000009.1"/>
</dbReference>
<dbReference type="InterPro" id="IPR020084">
    <property type="entry name" value="NUDIX_hydrolase_CS"/>
</dbReference>
<dbReference type="Gene3D" id="3.90.79.10">
    <property type="entry name" value="Nucleoside Triphosphate Pyrophosphohydrolase"/>
    <property type="match status" value="1"/>
</dbReference>
<feature type="domain" description="Nudix hydrolase" evidence="2">
    <location>
        <begin position="29"/>
        <end position="160"/>
    </location>
</feature>